<sequence length="225" mass="26370">MMSRTDENEEWLDAAIKKRHIRSYEYGSFEQIQLIATGGFDDTMGTYFLIFQYANGGTLQDYLRDLYRNGRFSELGWPRKIEMAKDIASGLYRIHAANIIHLDLHSKNVLIHNNKLMITDFGLSKFREKIREKIREETTSIVGNVSSDNENGWCREDKICKINEANIKTRIELVNSDITFETYVLDDIQDQRDKVKSYFAKGNYVKALELWELILKDSRHTPEDR</sequence>
<dbReference type="Proteomes" id="UP000789525">
    <property type="component" value="Unassembled WGS sequence"/>
</dbReference>
<reference evidence="1" key="1">
    <citation type="submission" date="2021-06" db="EMBL/GenBank/DDBJ databases">
        <authorList>
            <person name="Kallberg Y."/>
            <person name="Tangrot J."/>
            <person name="Rosling A."/>
        </authorList>
    </citation>
    <scope>NUCLEOTIDE SEQUENCE</scope>
    <source>
        <strain evidence="1">CL356</strain>
    </source>
</reference>
<gene>
    <name evidence="1" type="ORF">ACOLOM_LOCUS1971</name>
</gene>
<name>A0ACA9KMW5_9GLOM</name>
<comment type="caution">
    <text evidence="1">The sequence shown here is derived from an EMBL/GenBank/DDBJ whole genome shotgun (WGS) entry which is preliminary data.</text>
</comment>
<feature type="non-terminal residue" evidence="1">
    <location>
        <position position="225"/>
    </location>
</feature>
<keyword evidence="2" id="KW-1185">Reference proteome</keyword>
<organism evidence="1 2">
    <name type="scientific">Acaulospora colombiana</name>
    <dbReference type="NCBI Taxonomy" id="27376"/>
    <lineage>
        <taxon>Eukaryota</taxon>
        <taxon>Fungi</taxon>
        <taxon>Fungi incertae sedis</taxon>
        <taxon>Mucoromycota</taxon>
        <taxon>Glomeromycotina</taxon>
        <taxon>Glomeromycetes</taxon>
        <taxon>Diversisporales</taxon>
        <taxon>Acaulosporaceae</taxon>
        <taxon>Acaulospora</taxon>
    </lineage>
</organism>
<accession>A0ACA9KMW5</accession>
<proteinExistence type="predicted"/>
<dbReference type="EMBL" id="CAJVPT010002414">
    <property type="protein sequence ID" value="CAG8480596.1"/>
    <property type="molecule type" value="Genomic_DNA"/>
</dbReference>
<evidence type="ECO:0000313" key="1">
    <source>
        <dbReference type="EMBL" id="CAG8480596.1"/>
    </source>
</evidence>
<evidence type="ECO:0000313" key="2">
    <source>
        <dbReference type="Proteomes" id="UP000789525"/>
    </source>
</evidence>
<protein>
    <submittedName>
        <fullName evidence="1">9757_t:CDS:1</fullName>
    </submittedName>
</protein>